<dbReference type="InterPro" id="IPR001162">
    <property type="entry name" value="UvrC_RNase_H_dom"/>
</dbReference>
<keyword evidence="4 6" id="KW-0267">Excision nuclease</keyword>
<keyword evidence="6" id="KW-0742">SOS response</keyword>
<dbReference type="InterPro" id="IPR001943">
    <property type="entry name" value="UVR_dom"/>
</dbReference>
<dbReference type="InterPro" id="IPR003583">
    <property type="entry name" value="Hlx-hairpin-Hlx_DNA-bd_motif"/>
</dbReference>
<evidence type="ECO:0000313" key="12">
    <source>
        <dbReference type="Proteomes" id="UP001597036"/>
    </source>
</evidence>
<evidence type="ECO:0000256" key="5">
    <source>
        <dbReference type="ARBA" id="ARBA00023204"/>
    </source>
</evidence>
<sequence length="794" mass="89226">MGNGMIERHSPGVWRKTAQTMVDSFAQGGRPSHSRDVSTKNDAHETREHSSNNVNKNGAPLLGDSRDLFRPKTSDIPTNPGVYKWRDEQGRVIYVGKAKNLRNRLTNYFQPLSRLHPRTQNMVLTARSLEWTVVGTELESLTLEYTWIKEFDPRFNVVFRDDKTYPYVAISVKEEIPRVWVTRMKNNRKARYFGPYAKVWNMRQTLDSMLHAYPVRTCTASTLKKAQQTGRPCLLGYIGKCAAPCVGWISLEDHRRMSEQLVAILTGRLGSSFKKQLEDQMKQASSQLEFEKAAKLRDQIQALDSVLEQNAVVFSSDVDADIIGVATDELEASVHSFFVRSGTIRGERGWSVERVEDISDSELLADLITQVYSTAVEENDLDDIQRDTDASSDSSIVVSQSRNALAPTQQATATDTVSRAQATRERRNREDMTGRNDLLSPISPVPREILVPFEPARREELEQWLTNIRGSIVTIRTAERGEKKKLLDRAQANAQQSLQRSKMSRVTDLAARSEALNDIADALMLDKAPLRIECYDISNASGGAFQVASMVVFEDGMAKKNFYRHFAIQGEDGRGALDDTSAIYETLTRRFKHGNISGDTGESIEDEKRAKRASRALKNVDGVGADSVVQQDTNRRRFAYKPNLIVVDGGQPQVKAAQRAIADCGVTDVAVCGLAKKLEEVWVPDDDYPIILKRQSEGMYLLQRIRDESHRFAITYHRKTRRKGALRSALDDIPGIGPRFQKKLLSHFGSVRAMRDAHVEDFLQVDGIGQAKAEVLYHALHTEQKESNSSISST</sequence>
<keyword evidence="1 6" id="KW-0963">Cytoplasm</keyword>
<dbReference type="PANTHER" id="PTHR30562:SF1">
    <property type="entry name" value="UVRABC SYSTEM PROTEIN C"/>
    <property type="match status" value="1"/>
</dbReference>
<feature type="compositionally biased region" description="Basic and acidic residues" evidence="7">
    <location>
        <begin position="33"/>
        <end position="50"/>
    </location>
</feature>
<dbReference type="PROSITE" id="PS50165">
    <property type="entry name" value="UVRC"/>
    <property type="match status" value="1"/>
</dbReference>
<dbReference type="NCBIfam" id="NF001824">
    <property type="entry name" value="PRK00558.1-5"/>
    <property type="match status" value="1"/>
</dbReference>
<evidence type="ECO:0000256" key="6">
    <source>
        <dbReference type="HAMAP-Rule" id="MF_00203"/>
    </source>
</evidence>
<proteinExistence type="inferred from homology"/>
<dbReference type="Pfam" id="PF22920">
    <property type="entry name" value="UvrC_RNaseH"/>
    <property type="match status" value="2"/>
</dbReference>
<keyword evidence="3 6" id="KW-0228">DNA excision</keyword>
<dbReference type="SMART" id="SM00465">
    <property type="entry name" value="GIYc"/>
    <property type="match status" value="1"/>
</dbReference>
<feature type="compositionally biased region" description="Basic and acidic residues" evidence="7">
    <location>
        <begin position="64"/>
        <end position="73"/>
    </location>
</feature>
<dbReference type="CDD" id="cd10434">
    <property type="entry name" value="GIY-YIG_UvrC_Cho"/>
    <property type="match status" value="1"/>
</dbReference>
<dbReference type="InterPro" id="IPR047296">
    <property type="entry name" value="GIY-YIG_UvrC_Cho"/>
</dbReference>
<feature type="domain" description="GIY-YIG" evidence="9">
    <location>
        <begin position="78"/>
        <end position="157"/>
    </location>
</feature>
<dbReference type="Gene3D" id="3.30.420.340">
    <property type="entry name" value="UvrC, RNAse H endonuclease domain"/>
    <property type="match status" value="1"/>
</dbReference>
<feature type="compositionally biased region" description="Low complexity" evidence="7">
    <location>
        <begin position="391"/>
        <end position="401"/>
    </location>
</feature>
<comment type="function">
    <text evidence="6">The UvrABC repair system catalyzes the recognition and processing of DNA lesions. UvrC both incises the 5' and 3' sides of the lesion. The N-terminal half is responsible for the 3' incision and the C-terminal half is responsible for the 5' incision.</text>
</comment>
<dbReference type="SUPFAM" id="SSF82771">
    <property type="entry name" value="GIY-YIG endonuclease"/>
    <property type="match status" value="1"/>
</dbReference>
<gene>
    <name evidence="6 11" type="primary">uvrC</name>
    <name evidence="11" type="ORF">ACFQY8_04505</name>
</gene>
<evidence type="ECO:0000256" key="1">
    <source>
        <dbReference type="ARBA" id="ARBA00022490"/>
    </source>
</evidence>
<dbReference type="PROSITE" id="PS50151">
    <property type="entry name" value="UVR"/>
    <property type="match status" value="1"/>
</dbReference>
<protein>
    <recommendedName>
        <fullName evidence="6">UvrABC system protein C</fullName>
        <shortName evidence="6">Protein UvrC</shortName>
    </recommendedName>
    <alternativeName>
        <fullName evidence="6">Excinuclease ABC subunit C</fullName>
    </alternativeName>
</protein>
<feature type="region of interest" description="Disordered" evidence="7">
    <location>
        <begin position="25"/>
        <end position="75"/>
    </location>
</feature>
<dbReference type="PROSITE" id="PS50164">
    <property type="entry name" value="GIY_YIG"/>
    <property type="match status" value="1"/>
</dbReference>
<dbReference type="Pfam" id="PF02151">
    <property type="entry name" value="UVR"/>
    <property type="match status" value="1"/>
</dbReference>
<organism evidence="11 12">
    <name type="scientific">Alloscardovia venturai</name>
    <dbReference type="NCBI Taxonomy" id="1769421"/>
    <lineage>
        <taxon>Bacteria</taxon>
        <taxon>Bacillati</taxon>
        <taxon>Actinomycetota</taxon>
        <taxon>Actinomycetes</taxon>
        <taxon>Bifidobacteriales</taxon>
        <taxon>Bifidobacteriaceae</taxon>
        <taxon>Alloscardovia</taxon>
    </lineage>
</organism>
<comment type="subunit">
    <text evidence="6">Interacts with UvrB in an incision complex.</text>
</comment>
<dbReference type="InterPro" id="IPR050066">
    <property type="entry name" value="UvrABC_protein_C"/>
</dbReference>
<evidence type="ECO:0000256" key="3">
    <source>
        <dbReference type="ARBA" id="ARBA00022769"/>
    </source>
</evidence>
<comment type="subcellular location">
    <subcellularLocation>
        <location evidence="6">Cytoplasm</location>
    </subcellularLocation>
</comment>
<dbReference type="Gene3D" id="3.40.1440.10">
    <property type="entry name" value="GIY-YIG endonuclease"/>
    <property type="match status" value="1"/>
</dbReference>
<dbReference type="PANTHER" id="PTHR30562">
    <property type="entry name" value="UVRC/OXIDOREDUCTASE"/>
    <property type="match status" value="1"/>
</dbReference>
<evidence type="ECO:0000259" key="10">
    <source>
        <dbReference type="PROSITE" id="PS50165"/>
    </source>
</evidence>
<name>A0ABW2YA69_9BIFI</name>
<dbReference type="Proteomes" id="UP001597036">
    <property type="component" value="Unassembled WGS sequence"/>
</dbReference>
<evidence type="ECO:0000256" key="7">
    <source>
        <dbReference type="SAM" id="MobiDB-lite"/>
    </source>
</evidence>
<feature type="compositionally biased region" description="Polar residues" evidence="7">
    <location>
        <begin position="402"/>
        <end position="421"/>
    </location>
</feature>
<dbReference type="RefSeq" id="WP_377938705.1">
    <property type="nucleotide sequence ID" value="NZ_JBHTHQ010000021.1"/>
</dbReference>
<dbReference type="InterPro" id="IPR036876">
    <property type="entry name" value="UVR_dom_sf"/>
</dbReference>
<evidence type="ECO:0000259" key="8">
    <source>
        <dbReference type="PROSITE" id="PS50151"/>
    </source>
</evidence>
<keyword evidence="2 6" id="KW-0227">DNA damage</keyword>
<dbReference type="SUPFAM" id="SSF47781">
    <property type="entry name" value="RuvA domain 2-like"/>
    <property type="match status" value="1"/>
</dbReference>
<evidence type="ECO:0000256" key="2">
    <source>
        <dbReference type="ARBA" id="ARBA00022763"/>
    </source>
</evidence>
<feature type="region of interest" description="Disordered" evidence="7">
    <location>
        <begin position="383"/>
        <end position="441"/>
    </location>
</feature>
<dbReference type="GO" id="GO:0016787">
    <property type="term" value="F:hydrolase activity"/>
    <property type="evidence" value="ECO:0007669"/>
    <property type="project" value="UniProtKB-KW"/>
</dbReference>
<dbReference type="InterPro" id="IPR010994">
    <property type="entry name" value="RuvA_2-like"/>
</dbReference>
<dbReference type="Pfam" id="PF08459">
    <property type="entry name" value="UvrC_RNaseH_dom"/>
    <property type="match status" value="1"/>
</dbReference>
<comment type="similarity">
    <text evidence="6">Belongs to the UvrC family.</text>
</comment>
<evidence type="ECO:0000313" key="11">
    <source>
        <dbReference type="EMBL" id="MFD0705002.1"/>
    </source>
</evidence>
<feature type="domain" description="UVR" evidence="8">
    <location>
        <begin position="271"/>
        <end position="306"/>
    </location>
</feature>
<keyword evidence="11" id="KW-0378">Hydrolase</keyword>
<accession>A0ABW2YA69</accession>
<reference evidence="12" key="1">
    <citation type="journal article" date="2019" name="Int. J. Syst. Evol. Microbiol.">
        <title>The Global Catalogue of Microorganisms (GCM) 10K type strain sequencing project: providing services to taxonomists for standard genome sequencing and annotation.</title>
        <authorList>
            <consortium name="The Broad Institute Genomics Platform"/>
            <consortium name="The Broad Institute Genome Sequencing Center for Infectious Disease"/>
            <person name="Wu L."/>
            <person name="Ma J."/>
        </authorList>
    </citation>
    <scope>NUCLEOTIDE SEQUENCE [LARGE SCALE GENOMIC DNA]</scope>
    <source>
        <strain evidence="12">CCM 8604</strain>
    </source>
</reference>
<feature type="domain" description="UvrC family homology region profile" evidence="10">
    <location>
        <begin position="322"/>
        <end position="661"/>
    </location>
</feature>
<dbReference type="InterPro" id="IPR038476">
    <property type="entry name" value="UvrC_RNase_H_dom_sf"/>
</dbReference>
<dbReference type="Gene3D" id="1.10.150.20">
    <property type="entry name" value="5' to 3' exonuclease, C-terminal subdomain"/>
    <property type="match status" value="1"/>
</dbReference>
<dbReference type="InterPro" id="IPR000305">
    <property type="entry name" value="GIY-YIG_endonuc"/>
</dbReference>
<evidence type="ECO:0000256" key="4">
    <source>
        <dbReference type="ARBA" id="ARBA00022881"/>
    </source>
</evidence>
<dbReference type="EMBL" id="JBHTHQ010000021">
    <property type="protein sequence ID" value="MFD0705002.1"/>
    <property type="molecule type" value="Genomic_DNA"/>
</dbReference>
<dbReference type="HAMAP" id="MF_00203">
    <property type="entry name" value="UvrC"/>
    <property type="match status" value="1"/>
</dbReference>
<keyword evidence="12" id="KW-1185">Reference proteome</keyword>
<dbReference type="SMART" id="SM00278">
    <property type="entry name" value="HhH1"/>
    <property type="match status" value="2"/>
</dbReference>
<dbReference type="Pfam" id="PF14520">
    <property type="entry name" value="HHH_5"/>
    <property type="match status" value="1"/>
</dbReference>
<feature type="compositionally biased region" description="Basic and acidic residues" evidence="7">
    <location>
        <begin position="422"/>
        <end position="434"/>
    </location>
</feature>
<evidence type="ECO:0000259" key="9">
    <source>
        <dbReference type="PROSITE" id="PS50164"/>
    </source>
</evidence>
<dbReference type="SUPFAM" id="SSF46600">
    <property type="entry name" value="C-terminal UvrC-binding domain of UvrB"/>
    <property type="match status" value="1"/>
</dbReference>
<comment type="caution">
    <text evidence="11">The sequence shown here is derived from an EMBL/GenBank/DDBJ whole genome shotgun (WGS) entry which is preliminary data.</text>
</comment>
<keyword evidence="5 6" id="KW-0234">DNA repair</keyword>
<dbReference type="InterPro" id="IPR004791">
    <property type="entry name" value="UvrC"/>
</dbReference>
<dbReference type="Gene3D" id="4.10.860.10">
    <property type="entry name" value="UVR domain"/>
    <property type="match status" value="1"/>
</dbReference>
<dbReference type="InterPro" id="IPR035901">
    <property type="entry name" value="GIY-YIG_endonuc_sf"/>
</dbReference>
<dbReference type="Pfam" id="PF01541">
    <property type="entry name" value="GIY-YIG"/>
    <property type="match status" value="1"/>
</dbReference>